<organism evidence="1">
    <name type="scientific">Nitrososphaera viennensis</name>
    <dbReference type="NCBI Taxonomy" id="1034015"/>
    <lineage>
        <taxon>Archaea</taxon>
        <taxon>Nitrososphaerota</taxon>
        <taxon>Nitrososphaeria</taxon>
        <taxon>Nitrososphaerales</taxon>
        <taxon>Nitrososphaeraceae</taxon>
        <taxon>Nitrososphaera</taxon>
    </lineage>
</organism>
<name>A0A977IE57_9ARCH</name>
<evidence type="ECO:0000313" key="1">
    <source>
        <dbReference type="EMBL" id="UVS69112.1"/>
    </source>
</evidence>
<protein>
    <submittedName>
        <fullName evidence="1">Uncharacterized protein</fullName>
    </submittedName>
</protein>
<accession>A0A977IE57</accession>
<dbReference type="AlphaFoldDB" id="A0A977IE57"/>
<dbReference type="Proteomes" id="UP001059771">
    <property type="component" value="Chromosome"/>
</dbReference>
<sequence length="44" mass="4552">MTASEEVVRCDNCGNPIDACMCACPYCGKKDTCDCCLLDAATGG</sequence>
<dbReference type="RefSeq" id="WP_258914140.1">
    <property type="nucleotide sequence ID" value="NZ_CP103305.1"/>
</dbReference>
<dbReference type="EMBL" id="CP103305">
    <property type="protein sequence ID" value="UVS69112.1"/>
    <property type="molecule type" value="Genomic_DNA"/>
</dbReference>
<dbReference type="GeneID" id="74948183"/>
<reference evidence="1" key="1">
    <citation type="submission" date="2022-08" db="EMBL/GenBank/DDBJ databases">
        <title>Dynamic responses of ammonia-oxidizing microbial communities induced by reactive oxygen species (ROS) in fluctuating redox aquifers.</title>
        <authorList>
            <person name="Wang P."/>
            <person name="Wang H."/>
        </authorList>
    </citation>
    <scope>NUCLEOTIDE SEQUENCE</scope>
    <source>
        <strain evidence="1">PLX03</strain>
    </source>
</reference>
<proteinExistence type="predicted"/>
<gene>
    <name evidence="1" type="ORF">NWT39_14555</name>
</gene>